<dbReference type="PANTHER" id="PTHR33376">
    <property type="match status" value="1"/>
</dbReference>
<sequence length="346" mass="38403">MKKNYWFLMLFGIVVMILSACGNGGSGDEEAEAGDESSEADPGASVVLDLSIPEPEGAKFDIAAKAMDEKLLELSDGEMSIKVHYNNSLGGEREVIELMSNNSVDMAIQSSGPMINWGQEFALFDLPFLFENLDHAHAVMDSEIGDELAQTFEEATNVKVLGWVENGFVATSSNSLIDTVEDVEGMDMRVQENEIQIDTWEAFGASPTPMAWPEVYTSLQQGVLDGHSNSLATIQTSRIFEVQSHVALIEDRYQPGPIAISKMKFDSLTEEQQGYLEEAAEYAVGIGRQANQDKVDEAYDFLIEEGVEINDDVDKESFMETTDPVYEKWGPRIGEDLIERVRNFEY</sequence>
<dbReference type="Proteomes" id="UP001597519">
    <property type="component" value="Unassembled WGS sequence"/>
</dbReference>
<name>A0ABW5WYR0_9STAP</name>
<accession>A0ABW5WYR0</accession>
<dbReference type="CDD" id="cd13603">
    <property type="entry name" value="PBP2_TRAP_Siap_TeaA_like"/>
    <property type="match status" value="1"/>
</dbReference>
<evidence type="ECO:0000256" key="1">
    <source>
        <dbReference type="ARBA" id="ARBA00022729"/>
    </source>
</evidence>
<reference evidence="3" key="1">
    <citation type="journal article" date="2019" name="Int. J. Syst. Evol. Microbiol.">
        <title>The Global Catalogue of Microorganisms (GCM) 10K type strain sequencing project: providing services to taxonomists for standard genome sequencing and annotation.</title>
        <authorList>
            <consortium name="The Broad Institute Genomics Platform"/>
            <consortium name="The Broad Institute Genome Sequencing Center for Infectious Disease"/>
            <person name="Wu L."/>
            <person name="Ma J."/>
        </authorList>
    </citation>
    <scope>NUCLEOTIDE SEQUENCE [LARGE SCALE GENOMIC DNA]</scope>
    <source>
        <strain evidence="3">KCTC 33575</strain>
    </source>
</reference>
<proteinExistence type="predicted"/>
<dbReference type="PANTHER" id="PTHR33376:SF2">
    <property type="entry name" value="DICARBOXYLATE-BINDING PERIPLASMIC PROTEIN"/>
    <property type="match status" value="1"/>
</dbReference>
<dbReference type="NCBIfam" id="NF037995">
    <property type="entry name" value="TRAP_S1"/>
    <property type="match status" value="1"/>
</dbReference>
<dbReference type="InterPro" id="IPR018389">
    <property type="entry name" value="DctP_fam"/>
</dbReference>
<dbReference type="InterPro" id="IPR004682">
    <property type="entry name" value="TRAP_DctP"/>
</dbReference>
<keyword evidence="1" id="KW-0732">Signal</keyword>
<dbReference type="RefSeq" id="WP_377775134.1">
    <property type="nucleotide sequence ID" value="NZ_JBHUOQ010000004.1"/>
</dbReference>
<keyword evidence="3" id="KW-1185">Reference proteome</keyword>
<dbReference type="EMBL" id="JBHUOQ010000004">
    <property type="protein sequence ID" value="MFD2831167.1"/>
    <property type="molecule type" value="Genomic_DNA"/>
</dbReference>
<dbReference type="Gene3D" id="3.40.190.170">
    <property type="entry name" value="Bacterial extracellular solute-binding protein, family 7"/>
    <property type="match status" value="1"/>
</dbReference>
<dbReference type="Pfam" id="PF03480">
    <property type="entry name" value="DctP"/>
    <property type="match status" value="1"/>
</dbReference>
<dbReference type="InterPro" id="IPR038404">
    <property type="entry name" value="TRAP_DctP_sf"/>
</dbReference>
<protein>
    <submittedName>
        <fullName evidence="2">TRAP transporter substrate-binding protein</fullName>
    </submittedName>
</protein>
<evidence type="ECO:0000313" key="2">
    <source>
        <dbReference type="EMBL" id="MFD2831167.1"/>
    </source>
</evidence>
<organism evidence="2 3">
    <name type="scientific">Corticicoccus populi</name>
    <dbReference type="NCBI Taxonomy" id="1812821"/>
    <lineage>
        <taxon>Bacteria</taxon>
        <taxon>Bacillati</taxon>
        <taxon>Bacillota</taxon>
        <taxon>Bacilli</taxon>
        <taxon>Bacillales</taxon>
        <taxon>Staphylococcaceae</taxon>
        <taxon>Corticicoccus</taxon>
    </lineage>
</organism>
<evidence type="ECO:0000313" key="3">
    <source>
        <dbReference type="Proteomes" id="UP001597519"/>
    </source>
</evidence>
<dbReference type="NCBIfam" id="TIGR00787">
    <property type="entry name" value="dctP"/>
    <property type="match status" value="1"/>
</dbReference>
<dbReference type="PROSITE" id="PS51257">
    <property type="entry name" value="PROKAR_LIPOPROTEIN"/>
    <property type="match status" value="1"/>
</dbReference>
<gene>
    <name evidence="2" type="ORF">ACFSX4_11895</name>
</gene>
<comment type="caution">
    <text evidence="2">The sequence shown here is derived from an EMBL/GenBank/DDBJ whole genome shotgun (WGS) entry which is preliminary data.</text>
</comment>
<dbReference type="PIRSF" id="PIRSF006470">
    <property type="entry name" value="DctB"/>
    <property type="match status" value="1"/>
</dbReference>